<dbReference type="Pfam" id="PF13589">
    <property type="entry name" value="HATPase_c_3"/>
    <property type="match status" value="1"/>
</dbReference>
<proteinExistence type="inferred from homology"/>
<dbReference type="InterPro" id="IPR042121">
    <property type="entry name" value="MutL_C_regsub"/>
</dbReference>
<dbReference type="SUPFAM" id="SSF118116">
    <property type="entry name" value="DNA mismatch repair protein MutL"/>
    <property type="match status" value="1"/>
</dbReference>
<dbReference type="SUPFAM" id="SSF54211">
    <property type="entry name" value="Ribosomal protein S5 domain 2-like"/>
    <property type="match status" value="1"/>
</dbReference>
<evidence type="ECO:0000256" key="6">
    <source>
        <dbReference type="SAM" id="MobiDB-lite"/>
    </source>
</evidence>
<dbReference type="Gene3D" id="3.30.230.10">
    <property type="match status" value="1"/>
</dbReference>
<dbReference type="InterPro" id="IPR014762">
    <property type="entry name" value="DNA_mismatch_repair_CS"/>
</dbReference>
<evidence type="ECO:0000313" key="10">
    <source>
        <dbReference type="Proteomes" id="UP000316714"/>
    </source>
</evidence>
<dbReference type="InterPro" id="IPR013507">
    <property type="entry name" value="DNA_mismatch_S5_2-like"/>
</dbReference>
<dbReference type="InterPro" id="IPR014721">
    <property type="entry name" value="Ribsml_uS5_D2-typ_fold_subgr"/>
</dbReference>
<protein>
    <recommendedName>
        <fullName evidence="2 5">DNA mismatch repair protein MutL</fullName>
    </recommendedName>
</protein>
<reference evidence="9 10" key="1">
    <citation type="submission" date="2019-02" db="EMBL/GenBank/DDBJ databases">
        <title>Deep-cultivation of Planctomycetes and their phenomic and genomic characterization uncovers novel biology.</title>
        <authorList>
            <person name="Wiegand S."/>
            <person name="Jogler M."/>
            <person name="Boedeker C."/>
            <person name="Pinto D."/>
            <person name="Vollmers J."/>
            <person name="Rivas-Marin E."/>
            <person name="Kohn T."/>
            <person name="Peeters S.H."/>
            <person name="Heuer A."/>
            <person name="Rast P."/>
            <person name="Oberbeckmann S."/>
            <person name="Bunk B."/>
            <person name="Jeske O."/>
            <person name="Meyerdierks A."/>
            <person name="Storesund J.E."/>
            <person name="Kallscheuer N."/>
            <person name="Luecker S."/>
            <person name="Lage O.M."/>
            <person name="Pohl T."/>
            <person name="Merkel B.J."/>
            <person name="Hornburger P."/>
            <person name="Mueller R.-W."/>
            <person name="Bruemmer F."/>
            <person name="Labrenz M."/>
            <person name="Spormann A.M."/>
            <person name="Op Den Camp H."/>
            <person name="Overmann J."/>
            <person name="Amann R."/>
            <person name="Jetten M.S.M."/>
            <person name="Mascher T."/>
            <person name="Medema M.H."/>
            <person name="Devos D.P."/>
            <person name="Kaster A.-K."/>
            <person name="Ovreas L."/>
            <person name="Rohde M."/>
            <person name="Galperin M.Y."/>
            <person name="Jogler C."/>
        </authorList>
    </citation>
    <scope>NUCLEOTIDE SEQUENCE [LARGE SCALE GENOMIC DNA]</scope>
    <source>
        <strain evidence="9 10">KOR34</strain>
    </source>
</reference>
<dbReference type="GO" id="GO:0030983">
    <property type="term" value="F:mismatched DNA binding"/>
    <property type="evidence" value="ECO:0007669"/>
    <property type="project" value="InterPro"/>
</dbReference>
<evidence type="ECO:0000256" key="4">
    <source>
        <dbReference type="ARBA" id="ARBA00023204"/>
    </source>
</evidence>
<dbReference type="PANTHER" id="PTHR10073:SF12">
    <property type="entry name" value="DNA MISMATCH REPAIR PROTEIN MLH1"/>
    <property type="match status" value="1"/>
</dbReference>
<dbReference type="NCBIfam" id="TIGR00585">
    <property type="entry name" value="mutl"/>
    <property type="match status" value="1"/>
</dbReference>
<sequence length="633" mass="68278">MDSTVIKLLPSSVINKIAAGEVIERPASVVKELVENAVDAGGQRVDVSIEQGGAELIRVADDGCGIAPDDLPLAVTNHATSKIQTADDLFRVGTMGFRGEALASIAEVSRFTLRSRTADATAGAELVVSGGQAEPVAPAGCPVGTTVEVRNLFFNTPVRQKFLRTPQTEIGHATEAFLRVALAHPGRRFSLSHNGRVIHDLPPTDDWRSRIAVLFGQEIADTLIEVASEQDGVRLSGYVANPTVSRANNRLQYLLLNGRAIRDRSLQHALGEAYRGLLLTGRYPVCFLRLDLPPDQVDVNVHPTKLEVRFQDGGRLYSQLLSTLRTKFLSTDLKPVERSSEPTEDEAAATCASELVDWARSQLPGQGLTQLPGQGLTQRRLDDPHSGPPPVAPAPSPGEPLTLRRFTPAAEAEARGQAWRPAPAGAAADHDDAASTTAEAAPQHAATAIQLHNRYLIVATDEGMEVIDQHALHERILYEQIRTKVLAGAVERQKLLVPEPVDLSPAEAAAALENQSLLAELGVDIEPFGGDTVLVSAYPAMLAKLPPAEVLRDLVEQLVGGGKAPDRRDTLDELLHMMSCKAAVKYGDPLTPHEISALLAQRGLTENHHHCPHGRPTALVFTCEELDKRFKRI</sequence>
<feature type="domain" description="DNA mismatch repair protein S5" evidence="8">
    <location>
        <begin position="211"/>
        <end position="329"/>
    </location>
</feature>
<dbReference type="Gene3D" id="3.30.1370.100">
    <property type="entry name" value="MutL, C-terminal domain, regulatory subdomain"/>
    <property type="match status" value="1"/>
</dbReference>
<comment type="caution">
    <text evidence="9">The sequence shown here is derived from an EMBL/GenBank/DDBJ whole genome shotgun (WGS) entry which is preliminary data.</text>
</comment>
<evidence type="ECO:0000256" key="3">
    <source>
        <dbReference type="ARBA" id="ARBA00022763"/>
    </source>
</evidence>
<dbReference type="CDD" id="cd00782">
    <property type="entry name" value="MutL_Trans"/>
    <property type="match status" value="1"/>
</dbReference>
<dbReference type="Gene3D" id="3.30.565.10">
    <property type="entry name" value="Histidine kinase-like ATPase, C-terminal domain"/>
    <property type="match status" value="1"/>
</dbReference>
<keyword evidence="3 5" id="KW-0227">DNA damage</keyword>
<organism evidence="9 10">
    <name type="scientific">Posidoniimonas corsicana</name>
    <dbReference type="NCBI Taxonomy" id="1938618"/>
    <lineage>
        <taxon>Bacteria</taxon>
        <taxon>Pseudomonadati</taxon>
        <taxon>Planctomycetota</taxon>
        <taxon>Planctomycetia</taxon>
        <taxon>Pirellulales</taxon>
        <taxon>Lacipirellulaceae</taxon>
        <taxon>Posidoniimonas</taxon>
    </lineage>
</organism>
<dbReference type="AlphaFoldDB" id="A0A5C5V7H1"/>
<feature type="domain" description="MutL C-terminal dimerisation" evidence="7">
    <location>
        <begin position="448"/>
        <end position="590"/>
    </location>
</feature>
<dbReference type="HAMAP" id="MF_00149">
    <property type="entry name" value="DNA_mis_repair"/>
    <property type="match status" value="1"/>
</dbReference>
<evidence type="ECO:0000256" key="1">
    <source>
        <dbReference type="ARBA" id="ARBA00006082"/>
    </source>
</evidence>
<dbReference type="GO" id="GO:0005524">
    <property type="term" value="F:ATP binding"/>
    <property type="evidence" value="ECO:0007669"/>
    <property type="project" value="InterPro"/>
</dbReference>
<dbReference type="InterPro" id="IPR038973">
    <property type="entry name" value="MutL/Mlh/Pms-like"/>
</dbReference>
<dbReference type="CDD" id="cd16926">
    <property type="entry name" value="HATPase_MutL-MLH-PMS-like"/>
    <property type="match status" value="1"/>
</dbReference>
<dbReference type="Pfam" id="PF08676">
    <property type="entry name" value="MutL_C"/>
    <property type="match status" value="1"/>
</dbReference>
<evidence type="ECO:0000259" key="7">
    <source>
        <dbReference type="SMART" id="SM00853"/>
    </source>
</evidence>
<feature type="region of interest" description="Disordered" evidence="6">
    <location>
        <begin position="364"/>
        <end position="441"/>
    </location>
</feature>
<evidence type="ECO:0000259" key="8">
    <source>
        <dbReference type="SMART" id="SM01340"/>
    </source>
</evidence>
<dbReference type="GO" id="GO:0016887">
    <property type="term" value="F:ATP hydrolysis activity"/>
    <property type="evidence" value="ECO:0007669"/>
    <property type="project" value="InterPro"/>
</dbReference>
<dbReference type="EMBL" id="SIHJ01000002">
    <property type="protein sequence ID" value="TWT33682.1"/>
    <property type="molecule type" value="Genomic_DNA"/>
</dbReference>
<dbReference type="SMART" id="SM01340">
    <property type="entry name" value="DNA_mis_repair"/>
    <property type="match status" value="1"/>
</dbReference>
<dbReference type="InterPro" id="IPR020568">
    <property type="entry name" value="Ribosomal_Su5_D2-typ_SF"/>
</dbReference>
<dbReference type="Proteomes" id="UP000316714">
    <property type="component" value="Unassembled WGS sequence"/>
</dbReference>
<evidence type="ECO:0000256" key="5">
    <source>
        <dbReference type="HAMAP-Rule" id="MF_00149"/>
    </source>
</evidence>
<dbReference type="SUPFAM" id="SSF55874">
    <property type="entry name" value="ATPase domain of HSP90 chaperone/DNA topoisomerase II/histidine kinase"/>
    <property type="match status" value="1"/>
</dbReference>
<dbReference type="InterPro" id="IPR037198">
    <property type="entry name" value="MutL_C_sf"/>
</dbReference>
<feature type="compositionally biased region" description="Low complexity" evidence="6">
    <location>
        <begin position="415"/>
        <end position="427"/>
    </location>
</feature>
<dbReference type="SMART" id="SM00853">
    <property type="entry name" value="MutL_C"/>
    <property type="match status" value="1"/>
</dbReference>
<name>A0A5C5V7H1_9BACT</name>
<dbReference type="Gene3D" id="3.30.1540.20">
    <property type="entry name" value="MutL, C-terminal domain, dimerisation subdomain"/>
    <property type="match status" value="1"/>
</dbReference>
<dbReference type="PANTHER" id="PTHR10073">
    <property type="entry name" value="DNA MISMATCH REPAIR PROTEIN MLH, PMS, MUTL"/>
    <property type="match status" value="1"/>
</dbReference>
<dbReference type="InterPro" id="IPR036890">
    <property type="entry name" value="HATPase_C_sf"/>
</dbReference>
<dbReference type="InterPro" id="IPR014790">
    <property type="entry name" value="MutL_C"/>
</dbReference>
<feature type="compositionally biased region" description="Low complexity" evidence="6">
    <location>
        <begin position="364"/>
        <end position="378"/>
    </location>
</feature>
<accession>A0A5C5V7H1</accession>
<dbReference type="GO" id="GO:0006298">
    <property type="term" value="P:mismatch repair"/>
    <property type="evidence" value="ECO:0007669"/>
    <property type="project" value="UniProtKB-UniRule"/>
</dbReference>
<dbReference type="Pfam" id="PF01119">
    <property type="entry name" value="DNA_mis_repair"/>
    <property type="match status" value="1"/>
</dbReference>
<dbReference type="InterPro" id="IPR002099">
    <property type="entry name" value="MutL/Mlh/PMS"/>
</dbReference>
<feature type="compositionally biased region" description="Pro residues" evidence="6">
    <location>
        <begin position="386"/>
        <end position="398"/>
    </location>
</feature>
<gene>
    <name evidence="5 9" type="primary">mutL</name>
    <name evidence="9" type="ORF">KOR34_35150</name>
</gene>
<dbReference type="FunFam" id="3.30.565.10:FF:000003">
    <property type="entry name" value="DNA mismatch repair endonuclease MutL"/>
    <property type="match status" value="1"/>
</dbReference>
<evidence type="ECO:0000256" key="2">
    <source>
        <dbReference type="ARBA" id="ARBA00021975"/>
    </source>
</evidence>
<dbReference type="PROSITE" id="PS00058">
    <property type="entry name" value="DNA_MISMATCH_REPAIR_1"/>
    <property type="match status" value="1"/>
</dbReference>
<dbReference type="InterPro" id="IPR042120">
    <property type="entry name" value="MutL_C_dimsub"/>
</dbReference>
<keyword evidence="4 5" id="KW-0234">DNA repair</keyword>
<dbReference type="OrthoDB" id="9763467at2"/>
<keyword evidence="10" id="KW-1185">Reference proteome</keyword>
<dbReference type="InterPro" id="IPR020667">
    <property type="entry name" value="DNA_mismatch_repair_MutL"/>
</dbReference>
<dbReference type="GO" id="GO:0032300">
    <property type="term" value="C:mismatch repair complex"/>
    <property type="evidence" value="ECO:0007669"/>
    <property type="project" value="InterPro"/>
</dbReference>
<dbReference type="GO" id="GO:0140664">
    <property type="term" value="F:ATP-dependent DNA damage sensor activity"/>
    <property type="evidence" value="ECO:0007669"/>
    <property type="project" value="InterPro"/>
</dbReference>
<comment type="function">
    <text evidence="5">This protein is involved in the repair of mismatches in DNA. It is required for dam-dependent methyl-directed DNA mismatch repair. May act as a 'molecular matchmaker', a protein that promotes the formation of a stable complex between two or more DNA-binding proteins in an ATP-dependent manner without itself being part of a final effector complex.</text>
</comment>
<evidence type="ECO:0000313" key="9">
    <source>
        <dbReference type="EMBL" id="TWT33682.1"/>
    </source>
</evidence>
<comment type="similarity">
    <text evidence="1 5">Belongs to the DNA mismatch repair MutL/HexB family.</text>
</comment>